<feature type="transmembrane region" description="Helical" evidence="11">
    <location>
        <begin position="158"/>
        <end position="176"/>
    </location>
</feature>
<evidence type="ECO:0000256" key="3">
    <source>
        <dbReference type="ARBA" id="ARBA00022692"/>
    </source>
</evidence>
<evidence type="ECO:0000256" key="1">
    <source>
        <dbReference type="ARBA" id="ARBA00004651"/>
    </source>
</evidence>
<dbReference type="RefSeq" id="XP_030844498.1">
    <property type="nucleotide sequence ID" value="XM_030988638.1"/>
</dbReference>
<dbReference type="EnsemblMetazoa" id="XM_030988638">
    <property type="protein sequence ID" value="XP_030844498"/>
    <property type="gene ID" value="LOC100894009"/>
</dbReference>
<keyword evidence="14" id="KW-1185">Reference proteome</keyword>
<dbReference type="GO" id="GO:0007268">
    <property type="term" value="P:chemical synaptic transmission"/>
    <property type="evidence" value="ECO:0000318"/>
    <property type="project" value="GO_Central"/>
</dbReference>
<comment type="similarity">
    <text evidence="9">Belongs to the G-protein coupled receptor 1 family.</text>
</comment>
<dbReference type="Proteomes" id="UP000007110">
    <property type="component" value="Unassembled WGS sequence"/>
</dbReference>
<dbReference type="GO" id="GO:0007187">
    <property type="term" value="P:G protein-coupled receptor signaling pathway, coupled to cyclic nucleotide second messenger"/>
    <property type="evidence" value="ECO:0000318"/>
    <property type="project" value="GO_Central"/>
</dbReference>
<dbReference type="GO" id="GO:0030425">
    <property type="term" value="C:dendrite"/>
    <property type="evidence" value="ECO:0000318"/>
    <property type="project" value="GO_Central"/>
</dbReference>
<dbReference type="OrthoDB" id="10071887at2759"/>
<evidence type="ECO:0000256" key="10">
    <source>
        <dbReference type="SAM" id="MobiDB-lite"/>
    </source>
</evidence>
<feature type="transmembrane region" description="Helical" evidence="11">
    <location>
        <begin position="114"/>
        <end position="138"/>
    </location>
</feature>
<dbReference type="InterPro" id="IPR017452">
    <property type="entry name" value="GPCR_Rhodpsn_7TM"/>
</dbReference>
<evidence type="ECO:0000256" key="9">
    <source>
        <dbReference type="RuleBase" id="RU000688"/>
    </source>
</evidence>
<feature type="region of interest" description="Disordered" evidence="10">
    <location>
        <begin position="341"/>
        <end position="428"/>
    </location>
</feature>
<evidence type="ECO:0000256" key="8">
    <source>
        <dbReference type="ARBA" id="ARBA00023224"/>
    </source>
</evidence>
<dbReference type="Gene3D" id="1.20.1070.10">
    <property type="entry name" value="Rhodopsin 7-helix transmembrane proteins"/>
    <property type="match status" value="2"/>
</dbReference>
<dbReference type="GO" id="GO:0005886">
    <property type="term" value="C:plasma membrane"/>
    <property type="evidence" value="ECO:0000318"/>
    <property type="project" value="GO_Central"/>
</dbReference>
<proteinExistence type="inferred from homology"/>
<keyword evidence="6 11" id="KW-0472">Membrane</keyword>
<feature type="compositionally biased region" description="Polar residues" evidence="10">
    <location>
        <begin position="395"/>
        <end position="406"/>
    </location>
</feature>
<evidence type="ECO:0000256" key="6">
    <source>
        <dbReference type="ARBA" id="ARBA00023136"/>
    </source>
</evidence>
<dbReference type="GO" id="GO:0045202">
    <property type="term" value="C:synapse"/>
    <property type="evidence" value="ECO:0000318"/>
    <property type="project" value="GO_Central"/>
</dbReference>
<accession>A0A7M7P375</accession>
<dbReference type="PROSITE" id="PS50262">
    <property type="entry name" value="G_PROTEIN_RECEP_F1_2"/>
    <property type="match status" value="1"/>
</dbReference>
<evidence type="ECO:0000256" key="2">
    <source>
        <dbReference type="ARBA" id="ARBA00022475"/>
    </source>
</evidence>
<dbReference type="GO" id="GO:0007197">
    <property type="term" value="P:adenylate cyclase-inhibiting G protein-coupled acetylcholine receptor signaling pathway"/>
    <property type="evidence" value="ECO:0000318"/>
    <property type="project" value="GO_Central"/>
</dbReference>
<dbReference type="PRINTS" id="PR00237">
    <property type="entry name" value="GPCRRHODOPSN"/>
</dbReference>
<evidence type="ECO:0000256" key="11">
    <source>
        <dbReference type="SAM" id="Phobius"/>
    </source>
</evidence>
<dbReference type="RefSeq" id="XP_030844497.1">
    <property type="nucleotide sequence ID" value="XM_030988637.1"/>
</dbReference>
<dbReference type="PANTHER" id="PTHR24248">
    <property type="entry name" value="ADRENERGIC RECEPTOR-RELATED G-PROTEIN COUPLED RECEPTOR"/>
    <property type="match status" value="1"/>
</dbReference>
<comment type="subcellular location">
    <subcellularLocation>
        <location evidence="1">Cell membrane</location>
        <topology evidence="1">Multi-pass membrane protein</topology>
    </subcellularLocation>
</comment>
<evidence type="ECO:0000313" key="14">
    <source>
        <dbReference type="Proteomes" id="UP000007110"/>
    </source>
</evidence>
<feature type="transmembrane region" description="Helical" evidence="11">
    <location>
        <begin position="446"/>
        <end position="464"/>
    </location>
</feature>
<evidence type="ECO:0000256" key="4">
    <source>
        <dbReference type="ARBA" id="ARBA00022989"/>
    </source>
</evidence>
<keyword evidence="7 9" id="KW-0675">Receptor</keyword>
<dbReference type="InParanoid" id="A0A7M7P375"/>
<dbReference type="RefSeq" id="XP_030844499.1">
    <property type="nucleotide sequence ID" value="XM_030988639.1"/>
</dbReference>
<feature type="transmembrane region" description="Helical" evidence="11">
    <location>
        <begin position="77"/>
        <end position="102"/>
    </location>
</feature>
<keyword evidence="3 9" id="KW-0812">Transmembrane</keyword>
<dbReference type="PANTHER" id="PTHR24248:SF120">
    <property type="entry name" value="G-PROTEIN COUPLED RECEPTORS FAMILY 1 PROFILE DOMAIN-CONTAINING PROTEIN"/>
    <property type="match status" value="1"/>
</dbReference>
<dbReference type="AlphaFoldDB" id="A0A7M7P375"/>
<dbReference type="FunFam" id="1.20.1070.10:FF:000634">
    <property type="entry name" value="Uncharacterized protein"/>
    <property type="match status" value="1"/>
</dbReference>
<evidence type="ECO:0000313" key="13">
    <source>
        <dbReference type="EnsemblMetazoa" id="XP_030844497"/>
    </source>
</evidence>
<reference evidence="13" key="2">
    <citation type="submission" date="2021-01" db="UniProtKB">
        <authorList>
            <consortium name="EnsemblMetazoa"/>
        </authorList>
    </citation>
    <scope>IDENTIFICATION</scope>
</reference>
<dbReference type="FunCoup" id="A0A7M7P375">
    <property type="interactions" value="301"/>
</dbReference>
<dbReference type="KEGG" id="spu:100894009"/>
<evidence type="ECO:0000256" key="5">
    <source>
        <dbReference type="ARBA" id="ARBA00023040"/>
    </source>
</evidence>
<sequence length="533" mass="59416">MESAKTTLHTTLRTAWVTSTLSTKKTLGNETEMPLTVETYMTSGISGTVEIYPGMVNGTGNESLYDYESEIFTKPTWYLGMISVIYGGLIILTFVGNIFVMVAYHRDPRIRRSVANTFILNLAIADFIVGSFTLPVYFGWNLVGVWIFGEYLCKVWSFVDFTVTAMSVITIILISLDRYWLLSKKAAYASFQTQRRVNTTIGVCWSLVSAIFLVLIFGWSTIVGELAVDFANFCESEFVYYLPALICVVVINFAIPALIIAVLNTQVYRMIRERARGIDALNKTIQRESGVKITSGRTTFLLRALRKKPVPPVAGMENAKKGLDPAVTLVSVTARQATECHHNPAFEQQNDIAASSSSSGGTSGIDIPKDDNSDCATDDEKAGERENMNAREASPKTSKVKQNVFTVSKKGQKKQDSPEKTLGSKLESMKSKLKRKRREFKRERKAAFILAVLVSVFICCWLPYNITVVVGISCRYECIPRTVFIVVENLVWANSALNPLLYAFTNVHFRRNFLTFLGFGSMARKLDGPQSVA</sequence>
<protein>
    <recommendedName>
        <fullName evidence="12">G-protein coupled receptors family 1 profile domain-containing protein</fullName>
    </recommendedName>
</protein>
<dbReference type="GeneID" id="100894009"/>
<dbReference type="PROSITE" id="PS00237">
    <property type="entry name" value="G_PROTEIN_RECEP_F1_1"/>
    <property type="match status" value="1"/>
</dbReference>
<name>A0A7M7P375_STRPU</name>
<evidence type="ECO:0000256" key="7">
    <source>
        <dbReference type="ARBA" id="ARBA00023170"/>
    </source>
</evidence>
<feature type="compositionally biased region" description="Basic and acidic residues" evidence="10">
    <location>
        <begin position="367"/>
        <end position="389"/>
    </location>
</feature>
<dbReference type="OMA" id="WINSALN"/>
<feature type="transmembrane region" description="Helical" evidence="11">
    <location>
        <begin position="197"/>
        <end position="219"/>
    </location>
</feature>
<keyword evidence="2" id="KW-1003">Cell membrane</keyword>
<organism evidence="13 14">
    <name type="scientific">Strongylocentrotus purpuratus</name>
    <name type="common">Purple sea urchin</name>
    <dbReference type="NCBI Taxonomy" id="7668"/>
    <lineage>
        <taxon>Eukaryota</taxon>
        <taxon>Metazoa</taxon>
        <taxon>Echinodermata</taxon>
        <taxon>Eleutherozoa</taxon>
        <taxon>Echinozoa</taxon>
        <taxon>Echinoidea</taxon>
        <taxon>Euechinoidea</taxon>
        <taxon>Echinacea</taxon>
        <taxon>Camarodonta</taxon>
        <taxon>Echinidea</taxon>
        <taxon>Strongylocentrotidae</taxon>
        <taxon>Strongylocentrotus</taxon>
    </lineage>
</organism>
<feature type="domain" description="G-protein coupled receptors family 1 profile" evidence="12">
    <location>
        <begin position="96"/>
        <end position="502"/>
    </location>
</feature>
<keyword evidence="5 9" id="KW-0297">G-protein coupled receptor</keyword>
<feature type="transmembrane region" description="Helical" evidence="11">
    <location>
        <begin position="239"/>
        <end position="263"/>
    </location>
</feature>
<dbReference type="SUPFAM" id="SSF81321">
    <property type="entry name" value="Family A G protein-coupled receptor-like"/>
    <property type="match status" value="1"/>
</dbReference>
<dbReference type="SMART" id="SM01381">
    <property type="entry name" value="7TM_GPCR_Srsx"/>
    <property type="match status" value="1"/>
</dbReference>
<dbReference type="EnsemblMetazoa" id="XM_030988637">
    <property type="protein sequence ID" value="XP_030844497"/>
    <property type="gene ID" value="LOC100894009"/>
</dbReference>
<dbReference type="EnsemblMetazoa" id="XM_030988639">
    <property type="protein sequence ID" value="XP_030844499"/>
    <property type="gene ID" value="LOC100894009"/>
</dbReference>
<keyword evidence="4 11" id="KW-1133">Transmembrane helix</keyword>
<dbReference type="GO" id="GO:0016907">
    <property type="term" value="F:G protein-coupled acetylcholine receptor activity"/>
    <property type="evidence" value="ECO:0000318"/>
    <property type="project" value="GO_Central"/>
</dbReference>
<reference evidence="14" key="1">
    <citation type="submission" date="2015-02" db="EMBL/GenBank/DDBJ databases">
        <title>Genome sequencing for Strongylocentrotus purpuratus.</title>
        <authorList>
            <person name="Murali S."/>
            <person name="Liu Y."/>
            <person name="Vee V."/>
            <person name="English A."/>
            <person name="Wang M."/>
            <person name="Skinner E."/>
            <person name="Han Y."/>
            <person name="Muzny D.M."/>
            <person name="Worley K.C."/>
            <person name="Gibbs R.A."/>
        </authorList>
    </citation>
    <scope>NUCLEOTIDE SEQUENCE</scope>
</reference>
<dbReference type="Pfam" id="PF00001">
    <property type="entry name" value="7tm_1"/>
    <property type="match status" value="1"/>
</dbReference>
<dbReference type="InterPro" id="IPR000276">
    <property type="entry name" value="GPCR_Rhodpsn"/>
</dbReference>
<keyword evidence="8 9" id="KW-0807">Transducer</keyword>
<evidence type="ECO:0000259" key="12">
    <source>
        <dbReference type="PROSITE" id="PS50262"/>
    </source>
</evidence>